<dbReference type="Pfam" id="PF11149">
    <property type="entry name" value="DUF2924"/>
    <property type="match status" value="1"/>
</dbReference>
<reference evidence="1 2" key="1">
    <citation type="submission" date="2019-02" db="EMBL/GenBank/DDBJ databases">
        <title>Deep-cultivation of Planctomycetes and their phenomic and genomic characterization uncovers novel biology.</title>
        <authorList>
            <person name="Wiegand S."/>
            <person name="Jogler M."/>
            <person name="Boedeker C."/>
            <person name="Pinto D."/>
            <person name="Vollmers J."/>
            <person name="Rivas-Marin E."/>
            <person name="Kohn T."/>
            <person name="Peeters S.H."/>
            <person name="Heuer A."/>
            <person name="Rast P."/>
            <person name="Oberbeckmann S."/>
            <person name="Bunk B."/>
            <person name="Jeske O."/>
            <person name="Meyerdierks A."/>
            <person name="Storesund J.E."/>
            <person name="Kallscheuer N."/>
            <person name="Luecker S."/>
            <person name="Lage O.M."/>
            <person name="Pohl T."/>
            <person name="Merkel B.J."/>
            <person name="Hornburger P."/>
            <person name="Mueller R.-W."/>
            <person name="Bruemmer F."/>
            <person name="Labrenz M."/>
            <person name="Spormann A.M."/>
            <person name="Op den Camp H."/>
            <person name="Overmann J."/>
            <person name="Amann R."/>
            <person name="Jetten M.S.M."/>
            <person name="Mascher T."/>
            <person name="Medema M.H."/>
            <person name="Devos D.P."/>
            <person name="Kaster A.-K."/>
            <person name="Ovreas L."/>
            <person name="Rohde M."/>
            <person name="Galperin M.Y."/>
            <person name="Jogler C."/>
        </authorList>
    </citation>
    <scope>NUCLEOTIDE SEQUENCE [LARGE SCALE GENOMIC DNA]</scope>
    <source>
        <strain evidence="1 2">ETA_A8</strain>
    </source>
</reference>
<dbReference type="AlphaFoldDB" id="A0A517YFD6"/>
<proteinExistence type="predicted"/>
<dbReference type="RefSeq" id="WP_145092042.1">
    <property type="nucleotide sequence ID" value="NZ_CP036274.1"/>
</dbReference>
<evidence type="ECO:0000313" key="2">
    <source>
        <dbReference type="Proteomes" id="UP000315017"/>
    </source>
</evidence>
<gene>
    <name evidence="1" type="ORF">ETAA8_40530</name>
</gene>
<evidence type="ECO:0008006" key="3">
    <source>
        <dbReference type="Google" id="ProtNLM"/>
    </source>
</evidence>
<evidence type="ECO:0000313" key="1">
    <source>
        <dbReference type="EMBL" id="QDU28947.1"/>
    </source>
</evidence>
<dbReference type="OrthoDB" id="284135at2"/>
<dbReference type="Proteomes" id="UP000315017">
    <property type="component" value="Chromosome"/>
</dbReference>
<dbReference type="InterPro" id="IPR021322">
    <property type="entry name" value="DUF2924"/>
</dbReference>
<protein>
    <recommendedName>
        <fullName evidence="3">DUF2924 domain-containing protein</fullName>
    </recommendedName>
</protein>
<name>A0A517YFD6_9BACT</name>
<sequence length="164" mass="18530">MLNIDKEVTAMQRMTVDELRGKFAEVFGEATTGRNKDWLIKRIAWRMQANAEGGLSERARRRAMELANDADLRVTAPRPRRSTDGVDERTKTVPAKITAATHLLPGTRLKREYKGRTIRVIALDEGFECEGERYKSLTAVAKAITGKHWNGFHFFGLREKAGAK</sequence>
<organism evidence="1 2">
    <name type="scientific">Anatilimnocola aggregata</name>
    <dbReference type="NCBI Taxonomy" id="2528021"/>
    <lineage>
        <taxon>Bacteria</taxon>
        <taxon>Pseudomonadati</taxon>
        <taxon>Planctomycetota</taxon>
        <taxon>Planctomycetia</taxon>
        <taxon>Pirellulales</taxon>
        <taxon>Pirellulaceae</taxon>
        <taxon>Anatilimnocola</taxon>
    </lineage>
</organism>
<keyword evidence="2" id="KW-1185">Reference proteome</keyword>
<accession>A0A517YFD6</accession>
<dbReference type="KEGG" id="aagg:ETAA8_40530"/>
<dbReference type="EMBL" id="CP036274">
    <property type="protein sequence ID" value="QDU28947.1"/>
    <property type="molecule type" value="Genomic_DNA"/>
</dbReference>